<dbReference type="Proteomes" id="UP001396898">
    <property type="component" value="Unassembled WGS sequence"/>
</dbReference>
<sequence length="292" mass="32478">MSPPQKKYTCLNNPLEFWTALKIPPAVLAAPPPPQHPQGGSRLLHLPTELLLAIFEQTAAQNPDPLDQLALSLTCKGLLSVAATFSTSKSKSKAPSLLPGGGIPVPSIPHHAPLEPPCPAIARLQSILAGLPTPTPAPRVQVLHNRNRLARQRGIRYYFGTCLRSDLSPVPAHGRDEDTHPRNLEYCPACCHMRPRGIRFWQRRFAGDRHLHALQVAPITTTLKVRLVIELWERKAHIDCPECWAKAVLLEPSLPRPLPQLTNFDSLNLRDGRNSIGYYDFAYLAQSFIGRW</sequence>
<keyword evidence="2" id="KW-1185">Reference proteome</keyword>
<accession>A0ABR1S3M3</accession>
<dbReference type="EMBL" id="JAQQWI010000007">
    <property type="protein sequence ID" value="KAK8026391.1"/>
    <property type="molecule type" value="Genomic_DNA"/>
</dbReference>
<gene>
    <name evidence="1" type="ORF">PG991_003447</name>
</gene>
<name>A0ABR1S3M3_9PEZI</name>
<protein>
    <recommendedName>
        <fullName evidence="3">F-box domain-containing protein</fullName>
    </recommendedName>
</protein>
<comment type="caution">
    <text evidence="1">The sequence shown here is derived from an EMBL/GenBank/DDBJ whole genome shotgun (WGS) entry which is preliminary data.</text>
</comment>
<evidence type="ECO:0008006" key="3">
    <source>
        <dbReference type="Google" id="ProtNLM"/>
    </source>
</evidence>
<proteinExistence type="predicted"/>
<evidence type="ECO:0000313" key="1">
    <source>
        <dbReference type="EMBL" id="KAK8026391.1"/>
    </source>
</evidence>
<reference evidence="1 2" key="1">
    <citation type="submission" date="2023-01" db="EMBL/GenBank/DDBJ databases">
        <title>Analysis of 21 Apiospora genomes using comparative genomics revels a genus with tremendous synthesis potential of carbohydrate active enzymes and secondary metabolites.</title>
        <authorList>
            <person name="Sorensen T."/>
        </authorList>
    </citation>
    <scope>NUCLEOTIDE SEQUENCE [LARGE SCALE GENOMIC DNA]</scope>
    <source>
        <strain evidence="1 2">CBS 20057</strain>
    </source>
</reference>
<evidence type="ECO:0000313" key="2">
    <source>
        <dbReference type="Proteomes" id="UP001396898"/>
    </source>
</evidence>
<organism evidence="1 2">
    <name type="scientific">Apiospora marii</name>
    <dbReference type="NCBI Taxonomy" id="335849"/>
    <lineage>
        <taxon>Eukaryota</taxon>
        <taxon>Fungi</taxon>
        <taxon>Dikarya</taxon>
        <taxon>Ascomycota</taxon>
        <taxon>Pezizomycotina</taxon>
        <taxon>Sordariomycetes</taxon>
        <taxon>Xylariomycetidae</taxon>
        <taxon>Amphisphaeriales</taxon>
        <taxon>Apiosporaceae</taxon>
        <taxon>Apiospora</taxon>
    </lineage>
</organism>